<feature type="domain" description="Ig-like" evidence="6">
    <location>
        <begin position="31"/>
        <end position="124"/>
    </location>
</feature>
<dbReference type="AlphaFoldDB" id="A0A9Q1H7G0"/>
<dbReference type="CDD" id="cd00063">
    <property type="entry name" value="FN3"/>
    <property type="match status" value="2"/>
</dbReference>
<reference evidence="8" key="1">
    <citation type="submission" date="2021-10" db="EMBL/GenBank/DDBJ databases">
        <title>Tropical sea cucumber genome reveals ecological adaptation and Cuvierian tubules defense mechanism.</title>
        <authorList>
            <person name="Chen T."/>
        </authorList>
    </citation>
    <scope>NUCLEOTIDE SEQUENCE</scope>
    <source>
        <strain evidence="8">Nanhai2018</strain>
        <tissue evidence="8">Muscle</tissue>
    </source>
</reference>
<feature type="domain" description="Fibronectin type-III" evidence="7">
    <location>
        <begin position="176"/>
        <end position="280"/>
    </location>
</feature>
<protein>
    <submittedName>
        <fullName evidence="8">Cell adhesion molecule-related/down-regulated by oncogenes</fullName>
    </submittedName>
</protein>
<evidence type="ECO:0000256" key="4">
    <source>
        <dbReference type="SAM" id="MobiDB-lite"/>
    </source>
</evidence>
<name>A0A9Q1H7G0_HOLLE</name>
<keyword evidence="1" id="KW-0677">Repeat</keyword>
<keyword evidence="2" id="KW-1015">Disulfide bond</keyword>
<feature type="region of interest" description="Disordered" evidence="4">
    <location>
        <begin position="603"/>
        <end position="705"/>
    </location>
</feature>
<dbReference type="InterPro" id="IPR013783">
    <property type="entry name" value="Ig-like_fold"/>
</dbReference>
<dbReference type="SUPFAM" id="SSF48726">
    <property type="entry name" value="Immunoglobulin"/>
    <property type="match status" value="1"/>
</dbReference>
<dbReference type="SMART" id="SM00408">
    <property type="entry name" value="IGc2"/>
    <property type="match status" value="1"/>
</dbReference>
<feature type="compositionally biased region" description="Polar residues" evidence="4">
    <location>
        <begin position="558"/>
        <end position="582"/>
    </location>
</feature>
<gene>
    <name evidence="8" type="ORF">HOLleu_22412</name>
</gene>
<dbReference type="Pfam" id="PF07679">
    <property type="entry name" value="I-set"/>
    <property type="match status" value="1"/>
</dbReference>
<dbReference type="PANTHER" id="PTHR13817">
    <property type="entry name" value="TITIN"/>
    <property type="match status" value="1"/>
</dbReference>
<sequence>MADLGMYQCIVETVEGSVQAAARMKLNDGYPKIIGKPQDTTAIEGEMVTMLCEIHGSPLPTVGWADGSGTKVISSERMKVTEESRGDLFIARLMIFNVGQHDVGNFTCTAKNKLGKARATASLMVIPLSYVSTTTQNTKTILNPPYHHIASDAAAIPTSAKVRGTPTNLKPEVPAKPTKPQLYKLSETSVLIRWNHTQSLRAPLLGYRVQYRNVRTQADWSTVPEMVSPNEMSFTVEDLDKDIIYRFRIVAVGENNLDSISDMSNRFLLSGTQTLLTPPPVVHIPSPPRLTSCTPIGMDKIRVDWEYEPEHPEGPISGFYIYLRLTDSDDDRDYVRTPIIGEDIRMYFISKLEPEVSYDIKMTTFTDSGESEYSNVVIESTLAQVTDPPTIIIPKPVTKPPGSNLPTPVPDEGGPKENMLYIALGVVLGAMMLLMVMFLAMCFLRSKHVGEVKNMRYISPDLQHTMYSDGSYTYAKIHNGSLPHFHESNGAVGYKNRKAQSASQLMWTETRPLYTMPQDTIGSGGPVLPYQTVPSTGLHLYSPLTPCKEAVPMEVTHATDQQLQPTSPVDDSIPSLRSISHNSLGPRPVCRIKRCRIPDEDEMRRSPLLTASQGRPSCSGDDSETGSLSLKMNMDGYIKPSGGLSIPSMPPNDDRASNCSRPRSASNQSSISSHHSNVHSDSSQEGSHHSYPVSIHSNSSVVTDV</sequence>
<dbReference type="PANTHER" id="PTHR13817:SF166">
    <property type="entry name" value="NEURONAL IGCAM-RELATED"/>
    <property type="match status" value="1"/>
</dbReference>
<evidence type="ECO:0000256" key="3">
    <source>
        <dbReference type="ARBA" id="ARBA00023319"/>
    </source>
</evidence>
<dbReference type="EMBL" id="JAIZAY010000010">
    <property type="protein sequence ID" value="KAJ8035250.1"/>
    <property type="molecule type" value="Genomic_DNA"/>
</dbReference>
<evidence type="ECO:0000259" key="7">
    <source>
        <dbReference type="PROSITE" id="PS50853"/>
    </source>
</evidence>
<feature type="transmembrane region" description="Helical" evidence="5">
    <location>
        <begin position="419"/>
        <end position="444"/>
    </location>
</feature>
<evidence type="ECO:0000313" key="8">
    <source>
        <dbReference type="EMBL" id="KAJ8035250.1"/>
    </source>
</evidence>
<feature type="compositionally biased region" description="Polar residues" evidence="4">
    <location>
        <begin position="695"/>
        <end position="705"/>
    </location>
</feature>
<feature type="region of interest" description="Disordered" evidence="4">
    <location>
        <begin position="557"/>
        <end position="582"/>
    </location>
</feature>
<dbReference type="FunFam" id="2.60.40.10:FF:000032">
    <property type="entry name" value="palladin isoform X1"/>
    <property type="match status" value="1"/>
</dbReference>
<dbReference type="Proteomes" id="UP001152320">
    <property type="component" value="Chromosome 10"/>
</dbReference>
<dbReference type="SMART" id="SM00060">
    <property type="entry name" value="FN3"/>
    <property type="match status" value="2"/>
</dbReference>
<evidence type="ECO:0000256" key="1">
    <source>
        <dbReference type="ARBA" id="ARBA00022737"/>
    </source>
</evidence>
<dbReference type="InterPro" id="IPR036179">
    <property type="entry name" value="Ig-like_dom_sf"/>
</dbReference>
<dbReference type="InterPro" id="IPR036116">
    <property type="entry name" value="FN3_sf"/>
</dbReference>
<feature type="compositionally biased region" description="Low complexity" evidence="4">
    <location>
        <begin position="660"/>
        <end position="683"/>
    </location>
</feature>
<keyword evidence="3" id="KW-0393">Immunoglobulin domain</keyword>
<dbReference type="InterPro" id="IPR007110">
    <property type="entry name" value="Ig-like_dom"/>
</dbReference>
<dbReference type="OrthoDB" id="9998697at2759"/>
<evidence type="ECO:0000313" key="9">
    <source>
        <dbReference type="Proteomes" id="UP001152320"/>
    </source>
</evidence>
<evidence type="ECO:0000256" key="5">
    <source>
        <dbReference type="SAM" id="Phobius"/>
    </source>
</evidence>
<dbReference type="PROSITE" id="PS50835">
    <property type="entry name" value="IG_LIKE"/>
    <property type="match status" value="1"/>
</dbReference>
<dbReference type="PROSITE" id="PS50853">
    <property type="entry name" value="FN3"/>
    <property type="match status" value="2"/>
</dbReference>
<dbReference type="InterPro" id="IPR003599">
    <property type="entry name" value="Ig_sub"/>
</dbReference>
<dbReference type="InterPro" id="IPR050964">
    <property type="entry name" value="Striated_Muscle_Regulatory"/>
</dbReference>
<dbReference type="SMART" id="SM00409">
    <property type="entry name" value="IG"/>
    <property type="match status" value="1"/>
</dbReference>
<accession>A0A9Q1H7G0</accession>
<dbReference type="SUPFAM" id="SSF49265">
    <property type="entry name" value="Fibronectin type III"/>
    <property type="match status" value="1"/>
</dbReference>
<dbReference type="InterPro" id="IPR003598">
    <property type="entry name" value="Ig_sub2"/>
</dbReference>
<feature type="domain" description="Fibronectin type-III" evidence="7">
    <location>
        <begin position="284"/>
        <end position="384"/>
    </location>
</feature>
<organism evidence="8 9">
    <name type="scientific">Holothuria leucospilota</name>
    <name type="common">Black long sea cucumber</name>
    <name type="synonym">Mertensiothuria leucospilota</name>
    <dbReference type="NCBI Taxonomy" id="206669"/>
    <lineage>
        <taxon>Eukaryota</taxon>
        <taxon>Metazoa</taxon>
        <taxon>Echinodermata</taxon>
        <taxon>Eleutherozoa</taxon>
        <taxon>Echinozoa</taxon>
        <taxon>Holothuroidea</taxon>
        <taxon>Aspidochirotacea</taxon>
        <taxon>Aspidochirotida</taxon>
        <taxon>Holothuriidae</taxon>
        <taxon>Holothuria</taxon>
    </lineage>
</organism>
<keyword evidence="5" id="KW-0812">Transmembrane</keyword>
<dbReference type="Pfam" id="PF00041">
    <property type="entry name" value="fn3"/>
    <property type="match status" value="2"/>
</dbReference>
<dbReference type="InterPro" id="IPR013098">
    <property type="entry name" value="Ig_I-set"/>
</dbReference>
<evidence type="ECO:0000256" key="2">
    <source>
        <dbReference type="ARBA" id="ARBA00023157"/>
    </source>
</evidence>
<dbReference type="InterPro" id="IPR003961">
    <property type="entry name" value="FN3_dom"/>
</dbReference>
<comment type="caution">
    <text evidence="8">The sequence shown here is derived from an EMBL/GenBank/DDBJ whole genome shotgun (WGS) entry which is preliminary data.</text>
</comment>
<keyword evidence="9" id="KW-1185">Reference proteome</keyword>
<dbReference type="Gene3D" id="2.60.40.10">
    <property type="entry name" value="Immunoglobulins"/>
    <property type="match status" value="3"/>
</dbReference>
<evidence type="ECO:0000259" key="6">
    <source>
        <dbReference type="PROSITE" id="PS50835"/>
    </source>
</evidence>
<proteinExistence type="predicted"/>
<keyword evidence="5" id="KW-0472">Membrane</keyword>
<keyword evidence="5" id="KW-1133">Transmembrane helix</keyword>